<gene>
    <name evidence="1" type="ORF">MRB53_025023</name>
</gene>
<evidence type="ECO:0000313" key="1">
    <source>
        <dbReference type="EMBL" id="KAJ8631700.1"/>
    </source>
</evidence>
<accession>A0ACC2LEL4</accession>
<protein>
    <submittedName>
        <fullName evidence="1">Uncharacterized protein</fullName>
    </submittedName>
</protein>
<name>A0ACC2LEL4_PERAE</name>
<reference evidence="1 2" key="1">
    <citation type="journal article" date="2022" name="Hortic Res">
        <title>A haplotype resolved chromosomal level avocado genome allows analysis of novel avocado genes.</title>
        <authorList>
            <person name="Nath O."/>
            <person name="Fletcher S.J."/>
            <person name="Hayward A."/>
            <person name="Shaw L.M."/>
            <person name="Masouleh A.K."/>
            <person name="Furtado A."/>
            <person name="Henry R.J."/>
            <person name="Mitter N."/>
        </authorList>
    </citation>
    <scope>NUCLEOTIDE SEQUENCE [LARGE SCALE GENOMIC DNA]</scope>
    <source>
        <strain evidence="2">cv. Hass</strain>
    </source>
</reference>
<evidence type="ECO:0000313" key="2">
    <source>
        <dbReference type="Proteomes" id="UP001234297"/>
    </source>
</evidence>
<proteinExistence type="predicted"/>
<dbReference type="Proteomes" id="UP001234297">
    <property type="component" value="Chromosome 7"/>
</dbReference>
<comment type="caution">
    <text evidence="1">The sequence shown here is derived from an EMBL/GenBank/DDBJ whole genome shotgun (WGS) entry which is preliminary data.</text>
</comment>
<keyword evidence="2" id="KW-1185">Reference proteome</keyword>
<organism evidence="1 2">
    <name type="scientific">Persea americana</name>
    <name type="common">Avocado</name>
    <dbReference type="NCBI Taxonomy" id="3435"/>
    <lineage>
        <taxon>Eukaryota</taxon>
        <taxon>Viridiplantae</taxon>
        <taxon>Streptophyta</taxon>
        <taxon>Embryophyta</taxon>
        <taxon>Tracheophyta</taxon>
        <taxon>Spermatophyta</taxon>
        <taxon>Magnoliopsida</taxon>
        <taxon>Magnoliidae</taxon>
        <taxon>Laurales</taxon>
        <taxon>Lauraceae</taxon>
        <taxon>Persea</taxon>
    </lineage>
</organism>
<dbReference type="EMBL" id="CM056815">
    <property type="protein sequence ID" value="KAJ8631700.1"/>
    <property type="molecule type" value="Genomic_DNA"/>
</dbReference>
<sequence length="133" mass="14960">MENAISPLMASPPPPMSDDQKTHIPPFYYSFVAMASTAILLIAYKLFIVGWCWRNQTFRRQNQTLGAGDTSSSRVMELPSLPKCKHTFHADCIDMWLYSHSNCPLCREAVAVPPCRRPLAQEEESRSTEGSPV</sequence>